<keyword evidence="2" id="KW-1185">Reference proteome</keyword>
<reference evidence="1 2" key="1">
    <citation type="submission" date="2021-03" db="EMBL/GenBank/DDBJ databases">
        <title>Tianweitania aestuarii sp. nov., isolated from a tidal flat.</title>
        <authorList>
            <person name="Park S."/>
            <person name="Yoon J.-H."/>
        </authorList>
    </citation>
    <scope>NUCLEOTIDE SEQUENCE [LARGE SCALE GENOMIC DNA]</scope>
    <source>
        <strain evidence="1 2">BSSL-BM11</strain>
    </source>
</reference>
<evidence type="ECO:0000313" key="2">
    <source>
        <dbReference type="Proteomes" id="UP001297272"/>
    </source>
</evidence>
<name>A0ABS5RZK0_9HYPH</name>
<dbReference type="EMBL" id="JAFMNX010000006">
    <property type="protein sequence ID" value="MBS9722458.1"/>
    <property type="molecule type" value="Genomic_DNA"/>
</dbReference>
<evidence type="ECO:0000313" key="1">
    <source>
        <dbReference type="EMBL" id="MBS9722458.1"/>
    </source>
</evidence>
<protein>
    <submittedName>
        <fullName evidence="1">Uncharacterized protein</fullName>
    </submittedName>
</protein>
<sequence length="114" mass="12462">MPEVSDFRVQVIQRTGSETQWPFTIERGNLLCAKILGQPVVYFSEQAEDENDQVRVAQVSVNPFDLGFGNLGDGGLVKPDMSMKERIAAMGPLLTVGRRLCDQPRGTAIGPGEL</sequence>
<organism evidence="1 2">
    <name type="scientific">Tianweitania aestuarii</name>
    <dbReference type="NCBI Taxonomy" id="2814886"/>
    <lineage>
        <taxon>Bacteria</taxon>
        <taxon>Pseudomonadati</taxon>
        <taxon>Pseudomonadota</taxon>
        <taxon>Alphaproteobacteria</taxon>
        <taxon>Hyphomicrobiales</taxon>
        <taxon>Phyllobacteriaceae</taxon>
        <taxon>Tianweitania</taxon>
    </lineage>
</organism>
<gene>
    <name evidence="1" type="ORF">JYU29_17325</name>
</gene>
<comment type="caution">
    <text evidence="1">The sequence shown here is derived from an EMBL/GenBank/DDBJ whole genome shotgun (WGS) entry which is preliminary data.</text>
</comment>
<accession>A0ABS5RZK0</accession>
<dbReference type="RefSeq" id="WP_213986118.1">
    <property type="nucleotide sequence ID" value="NZ_JAFMNX010000006.1"/>
</dbReference>
<dbReference type="Proteomes" id="UP001297272">
    <property type="component" value="Unassembled WGS sequence"/>
</dbReference>
<proteinExistence type="predicted"/>